<accession>A0ABP8CBZ2</accession>
<evidence type="ECO:0000313" key="4">
    <source>
        <dbReference type="EMBL" id="GAA4237215.1"/>
    </source>
</evidence>
<evidence type="ECO:0000256" key="2">
    <source>
        <dbReference type="ARBA" id="ARBA00022898"/>
    </source>
</evidence>
<dbReference type="Gene3D" id="3.40.50.1100">
    <property type="match status" value="2"/>
</dbReference>
<gene>
    <name evidence="4" type="primary">sbnA</name>
    <name evidence="4" type="ORF">GCM10022291_23440</name>
</gene>
<dbReference type="PANTHER" id="PTHR10314">
    <property type="entry name" value="CYSTATHIONINE BETA-SYNTHASE"/>
    <property type="match status" value="1"/>
</dbReference>
<comment type="caution">
    <text evidence="4">The sequence shown here is derived from an EMBL/GenBank/DDBJ whole genome shotgun (WGS) entry which is preliminary data.</text>
</comment>
<comment type="cofactor">
    <cofactor evidence="1">
        <name>pyridoxal 5'-phosphate</name>
        <dbReference type="ChEBI" id="CHEBI:597326"/>
    </cofactor>
</comment>
<feature type="domain" description="Tryptophan synthase beta chain-like PALP" evidence="3">
    <location>
        <begin position="19"/>
        <end position="299"/>
    </location>
</feature>
<dbReference type="InterPro" id="IPR050214">
    <property type="entry name" value="Cys_Synth/Cystath_Beta-Synth"/>
</dbReference>
<dbReference type="RefSeq" id="WP_344788443.1">
    <property type="nucleotide sequence ID" value="NZ_BAABCA010000005.1"/>
</dbReference>
<reference evidence="5" key="1">
    <citation type="journal article" date="2019" name="Int. J. Syst. Evol. Microbiol.">
        <title>The Global Catalogue of Microorganisms (GCM) 10K type strain sequencing project: providing services to taxonomists for standard genome sequencing and annotation.</title>
        <authorList>
            <consortium name="The Broad Institute Genomics Platform"/>
            <consortium name="The Broad Institute Genome Sequencing Center for Infectious Disease"/>
            <person name="Wu L."/>
            <person name="Ma J."/>
        </authorList>
    </citation>
    <scope>NUCLEOTIDE SEQUENCE [LARGE SCALE GENOMIC DNA]</scope>
    <source>
        <strain evidence="5">JCM 17630</strain>
    </source>
</reference>
<evidence type="ECO:0000313" key="5">
    <source>
        <dbReference type="Proteomes" id="UP001501496"/>
    </source>
</evidence>
<dbReference type="Proteomes" id="UP001501496">
    <property type="component" value="Unassembled WGS sequence"/>
</dbReference>
<dbReference type="Pfam" id="PF00291">
    <property type="entry name" value="PALP"/>
    <property type="match status" value="1"/>
</dbReference>
<dbReference type="InterPro" id="IPR001926">
    <property type="entry name" value="TrpB-like_PALP"/>
</dbReference>
<keyword evidence="2" id="KW-0663">Pyridoxal phosphate</keyword>
<dbReference type="SUPFAM" id="SSF53686">
    <property type="entry name" value="Tryptophan synthase beta subunit-like PLP-dependent enzymes"/>
    <property type="match status" value="1"/>
</dbReference>
<keyword evidence="5" id="KW-1185">Reference proteome</keyword>
<organism evidence="4 5">
    <name type="scientific">Postechiella marina</name>
    <dbReference type="NCBI Taxonomy" id="943941"/>
    <lineage>
        <taxon>Bacteria</taxon>
        <taxon>Pseudomonadati</taxon>
        <taxon>Bacteroidota</taxon>
        <taxon>Flavobacteriia</taxon>
        <taxon>Flavobacteriales</taxon>
        <taxon>Flavobacteriaceae</taxon>
        <taxon>Postechiella</taxon>
    </lineage>
</organism>
<evidence type="ECO:0000259" key="3">
    <source>
        <dbReference type="Pfam" id="PF00291"/>
    </source>
</evidence>
<dbReference type="EMBL" id="BAABCA010000005">
    <property type="protein sequence ID" value="GAA4237215.1"/>
    <property type="molecule type" value="Genomic_DNA"/>
</dbReference>
<dbReference type="CDD" id="cd01561">
    <property type="entry name" value="CBS_like"/>
    <property type="match status" value="1"/>
</dbReference>
<name>A0ABP8CBZ2_9FLAO</name>
<evidence type="ECO:0000256" key="1">
    <source>
        <dbReference type="ARBA" id="ARBA00001933"/>
    </source>
</evidence>
<sequence>MIVNTEIEDCTLLRKLEHISALIGNTPIIPFTGKSEGIFAKLEYLNFTGSTKDRASLSILTQAIEKKLLNKNSTIIESTSGNFGISLAQFALALGINFIPVIDPNITTINKKALKFLCEKVIEVTEVDATGGYLLNRIKAVENYKLEHPEVFHPNQYKNDYNWMGYKSIAQELSVQMDTLDYIVIAVSTGGTITGVSREIKKYFPNIKVVGVDVKGSMVFQNTPQKRKLSGLGSSRKSDFIANYGEVDEAMIFDEKEILDNCKKMARNNAIFAGASSGAAYAAAQRLLKRHKNKDVKIMMICPDRGTSYVDNYL</sequence>
<proteinExistence type="predicted"/>
<dbReference type="InterPro" id="IPR036052">
    <property type="entry name" value="TrpB-like_PALP_sf"/>
</dbReference>
<protein>
    <submittedName>
        <fullName evidence="4">2,3-diaminopropionate biosynthesis protein SbnA</fullName>
    </submittedName>
</protein>